<reference evidence="1 2" key="1">
    <citation type="journal article" date="2018" name="Front. Plant Sci.">
        <title>Red Clover (Trifolium pratense) and Zigzag Clover (T. medium) - A Picture of Genomic Similarities and Differences.</title>
        <authorList>
            <person name="Dluhosova J."/>
            <person name="Istvanek J."/>
            <person name="Nedelnik J."/>
            <person name="Repkova J."/>
        </authorList>
    </citation>
    <scope>NUCLEOTIDE SEQUENCE [LARGE SCALE GENOMIC DNA]</scope>
    <source>
        <strain evidence="2">cv. 10/8</strain>
        <tissue evidence="1">Leaf</tissue>
    </source>
</reference>
<keyword evidence="2" id="KW-1185">Reference proteome</keyword>
<dbReference type="EMBL" id="LXQA010025849">
    <property type="protein sequence ID" value="MCH93816.1"/>
    <property type="molecule type" value="Genomic_DNA"/>
</dbReference>
<protein>
    <submittedName>
        <fullName evidence="1">Disease resistance RPP8-like protein</fullName>
    </submittedName>
</protein>
<accession>A0A392N1Y3</accession>
<dbReference type="AlphaFoldDB" id="A0A392N1Y3"/>
<organism evidence="1 2">
    <name type="scientific">Trifolium medium</name>
    <dbReference type="NCBI Taxonomy" id="97028"/>
    <lineage>
        <taxon>Eukaryota</taxon>
        <taxon>Viridiplantae</taxon>
        <taxon>Streptophyta</taxon>
        <taxon>Embryophyta</taxon>
        <taxon>Tracheophyta</taxon>
        <taxon>Spermatophyta</taxon>
        <taxon>Magnoliopsida</taxon>
        <taxon>eudicotyledons</taxon>
        <taxon>Gunneridae</taxon>
        <taxon>Pentapetalae</taxon>
        <taxon>rosids</taxon>
        <taxon>fabids</taxon>
        <taxon>Fabales</taxon>
        <taxon>Fabaceae</taxon>
        <taxon>Papilionoideae</taxon>
        <taxon>50 kb inversion clade</taxon>
        <taxon>NPAAA clade</taxon>
        <taxon>Hologalegina</taxon>
        <taxon>IRL clade</taxon>
        <taxon>Trifolieae</taxon>
        <taxon>Trifolium</taxon>
    </lineage>
</organism>
<proteinExistence type="predicted"/>
<name>A0A392N1Y3_9FABA</name>
<evidence type="ECO:0000313" key="2">
    <source>
        <dbReference type="Proteomes" id="UP000265520"/>
    </source>
</evidence>
<dbReference type="PANTHER" id="PTHR15140:SF37">
    <property type="entry name" value="UBIQUITIN-LIKE DOMAIN-CONTAINING PROTEIN"/>
    <property type="match status" value="1"/>
</dbReference>
<comment type="caution">
    <text evidence="1">The sequence shown here is derived from an EMBL/GenBank/DDBJ whole genome shotgun (WGS) entry which is preliminary data.</text>
</comment>
<sequence>MLKLEKLSSLRLFGQLENTFHVRLLPRNLTDLTLSASKLSVDPMPELQRMLKLKSLCFYADSYTEEKMVCASGGFQQLERLRFWNLKNLKELDVIEGAMPKLQEFEVRSCKKLKVPTGLEHLKTIRIIKLRTMLIGFGKETQSLVDEKMPLVIVECDEMITNQGSQPSQKAGGIIGDGVAVLVN</sequence>
<dbReference type="Proteomes" id="UP000265520">
    <property type="component" value="Unassembled WGS sequence"/>
</dbReference>
<dbReference type="PANTHER" id="PTHR15140">
    <property type="entry name" value="TUBULIN-SPECIFIC CHAPERONE E"/>
    <property type="match status" value="1"/>
</dbReference>
<evidence type="ECO:0000313" key="1">
    <source>
        <dbReference type="EMBL" id="MCH93816.1"/>
    </source>
</evidence>
<dbReference type="SUPFAM" id="SSF52058">
    <property type="entry name" value="L domain-like"/>
    <property type="match status" value="1"/>
</dbReference>
<dbReference type="Gene3D" id="3.80.10.10">
    <property type="entry name" value="Ribonuclease Inhibitor"/>
    <property type="match status" value="1"/>
</dbReference>
<dbReference type="InterPro" id="IPR032675">
    <property type="entry name" value="LRR_dom_sf"/>
</dbReference>